<gene>
    <name evidence="2" type="ORF">CR513_02531</name>
</gene>
<feature type="non-terminal residue" evidence="2">
    <location>
        <position position="1"/>
    </location>
</feature>
<keyword evidence="3" id="KW-1185">Reference proteome</keyword>
<organism evidence="2 3">
    <name type="scientific">Mucuna pruriens</name>
    <name type="common">Velvet bean</name>
    <name type="synonym">Dolichos pruriens</name>
    <dbReference type="NCBI Taxonomy" id="157652"/>
    <lineage>
        <taxon>Eukaryota</taxon>
        <taxon>Viridiplantae</taxon>
        <taxon>Streptophyta</taxon>
        <taxon>Embryophyta</taxon>
        <taxon>Tracheophyta</taxon>
        <taxon>Spermatophyta</taxon>
        <taxon>Magnoliopsida</taxon>
        <taxon>eudicotyledons</taxon>
        <taxon>Gunneridae</taxon>
        <taxon>Pentapetalae</taxon>
        <taxon>rosids</taxon>
        <taxon>fabids</taxon>
        <taxon>Fabales</taxon>
        <taxon>Fabaceae</taxon>
        <taxon>Papilionoideae</taxon>
        <taxon>50 kb inversion clade</taxon>
        <taxon>NPAAA clade</taxon>
        <taxon>indigoferoid/millettioid clade</taxon>
        <taxon>Phaseoleae</taxon>
        <taxon>Mucuna</taxon>
    </lineage>
</organism>
<dbReference type="Proteomes" id="UP000257109">
    <property type="component" value="Unassembled WGS sequence"/>
</dbReference>
<proteinExistence type="predicted"/>
<feature type="transmembrane region" description="Helical" evidence="1">
    <location>
        <begin position="172"/>
        <end position="191"/>
    </location>
</feature>
<dbReference type="STRING" id="157652.A0A371IC83"/>
<keyword evidence="1" id="KW-1133">Transmembrane helix</keyword>
<evidence type="ECO:0000313" key="2">
    <source>
        <dbReference type="EMBL" id="RDY12636.1"/>
    </source>
</evidence>
<reference evidence="2" key="1">
    <citation type="submission" date="2018-05" db="EMBL/GenBank/DDBJ databases">
        <title>Draft genome of Mucuna pruriens seed.</title>
        <authorList>
            <person name="Nnadi N.E."/>
            <person name="Vos R."/>
            <person name="Hasami M.H."/>
            <person name="Devisetty U.K."/>
            <person name="Aguiy J.C."/>
        </authorList>
    </citation>
    <scope>NUCLEOTIDE SEQUENCE [LARGE SCALE GENOMIC DNA]</scope>
    <source>
        <strain evidence="2">JCA_2017</strain>
    </source>
</reference>
<keyword evidence="1" id="KW-0472">Membrane</keyword>
<keyword evidence="1" id="KW-0812">Transmembrane</keyword>
<name>A0A371IC83_MUCPR</name>
<feature type="transmembrane region" description="Helical" evidence="1">
    <location>
        <begin position="96"/>
        <end position="113"/>
    </location>
</feature>
<protein>
    <submittedName>
        <fullName evidence="2">Uncharacterized protein</fullName>
    </submittedName>
</protein>
<feature type="transmembrane region" description="Helical" evidence="1">
    <location>
        <begin position="73"/>
        <end position="90"/>
    </location>
</feature>
<dbReference type="OrthoDB" id="1749457at2759"/>
<dbReference type="AlphaFoldDB" id="A0A371IC83"/>
<feature type="non-terminal residue" evidence="2">
    <location>
        <position position="218"/>
    </location>
</feature>
<evidence type="ECO:0000313" key="3">
    <source>
        <dbReference type="Proteomes" id="UP000257109"/>
    </source>
</evidence>
<sequence length="218" mass="24986">MRNDNDSFIHMLKTVHSTVLDTRLTHNNKFKEQYIQRNIKETWLTATAKAKDKSLHKYLHTTTKAQHQMQSGFLLNIIISKGTTIFQLLPSKDKPLLIWWDALLVLYLSLHIINRIRTFNLQSYGLPRQGLHKNLHATSQTKHQMKSGLLLNVVIGKGSSILKLFPGKDKPLLIWWNTLLVLNLGFHGYGFTSQGLDKDLHATSQTKHKVEGGFLLDI</sequence>
<evidence type="ECO:0000256" key="1">
    <source>
        <dbReference type="SAM" id="Phobius"/>
    </source>
</evidence>
<dbReference type="EMBL" id="QJKJ01000429">
    <property type="protein sequence ID" value="RDY12636.1"/>
    <property type="molecule type" value="Genomic_DNA"/>
</dbReference>
<comment type="caution">
    <text evidence="2">The sequence shown here is derived from an EMBL/GenBank/DDBJ whole genome shotgun (WGS) entry which is preliminary data.</text>
</comment>
<accession>A0A371IC83</accession>